<feature type="transmembrane region" description="Helical" evidence="1">
    <location>
        <begin position="13"/>
        <end position="31"/>
    </location>
</feature>
<name>A0A2I7KHD4_9RHOB</name>
<dbReference type="Proteomes" id="UP000236447">
    <property type="component" value="Plasmid pP88_h"/>
</dbReference>
<keyword evidence="1" id="KW-0812">Transmembrane</keyword>
<dbReference type="RefSeq" id="WP_102884817.1">
    <property type="nucleotide sequence ID" value="NZ_CP010733.1"/>
</dbReference>
<accession>A0A2I7KHD4</accession>
<evidence type="ECO:0000256" key="1">
    <source>
        <dbReference type="SAM" id="Phobius"/>
    </source>
</evidence>
<organism evidence="2 3">
    <name type="scientific">Phaeobacter inhibens</name>
    <dbReference type="NCBI Taxonomy" id="221822"/>
    <lineage>
        <taxon>Bacteria</taxon>
        <taxon>Pseudomonadati</taxon>
        <taxon>Pseudomonadota</taxon>
        <taxon>Alphaproteobacteria</taxon>
        <taxon>Rhodobacterales</taxon>
        <taxon>Roseobacteraceae</taxon>
        <taxon>Phaeobacter</taxon>
    </lineage>
</organism>
<gene>
    <name evidence="2" type="ORF">PhaeoP88_04693</name>
</gene>
<keyword evidence="1" id="KW-1133">Transmembrane helix</keyword>
<keyword evidence="2" id="KW-0614">Plasmid</keyword>
<reference evidence="2 3" key="2">
    <citation type="journal article" date="2017" name="Genome Biol. Evol.">
        <title>Trajectories and Drivers of Genome Evolution in Surface-Associated Marine Phaeobacter.</title>
        <authorList>
            <person name="Freese H.M."/>
            <person name="Sikorski J."/>
            <person name="Bunk B."/>
            <person name="Scheuner C."/>
            <person name="Meier-Kolthoff J.P."/>
            <person name="Sproer C."/>
            <person name="Gram L."/>
            <person name="Overmann J."/>
        </authorList>
    </citation>
    <scope>NUCLEOTIDE SEQUENCE [LARGE SCALE GENOMIC DNA]</scope>
    <source>
        <strain evidence="2 3">P88</strain>
        <plasmid evidence="2">pP88_h</plasmid>
    </source>
</reference>
<evidence type="ECO:0000313" key="3">
    <source>
        <dbReference type="Proteomes" id="UP000236447"/>
    </source>
</evidence>
<geneLocation type="plasmid" evidence="3">
    <name>pp88_h</name>
</geneLocation>
<keyword evidence="1" id="KW-0472">Membrane</keyword>
<dbReference type="EMBL" id="CP010733">
    <property type="protein sequence ID" value="AUR02005.1"/>
    <property type="molecule type" value="Genomic_DNA"/>
</dbReference>
<evidence type="ECO:0000313" key="2">
    <source>
        <dbReference type="EMBL" id="AUR02005.1"/>
    </source>
</evidence>
<dbReference type="AlphaFoldDB" id="A0A2I7KHD4"/>
<protein>
    <submittedName>
        <fullName evidence="2">Uncharacterized protein</fullName>
    </submittedName>
</protein>
<proteinExistence type="predicted"/>
<reference evidence="2 3" key="1">
    <citation type="journal article" date="2017" name="Front. Microbiol.">
        <title>Phaeobacter piscinae sp. nov., a species of the Roseobacter group and potential aquaculture probiont.</title>
        <authorList>
            <person name="Sonnenschein E.C."/>
            <person name="Phippen C.B.W."/>
            <person name="Nielsen K.F."/>
            <person name="Mateiu R.V."/>
            <person name="Melchiorsen J."/>
            <person name="Gram L."/>
            <person name="Overmann J."/>
            <person name="Freese H.M."/>
        </authorList>
    </citation>
    <scope>NUCLEOTIDE SEQUENCE [LARGE SCALE GENOMIC DNA]</scope>
    <source>
        <strain evidence="2 3">P88</strain>
        <plasmid evidence="2">pP88_h</plasmid>
    </source>
</reference>
<sequence length="61" mass="6778">MPQELIDKYMWPALAWFGAIALVAFISIWTANSFAWRMKCIDAGGDYMASSGGCRLSKQSN</sequence>